<comment type="caution">
    <text evidence="2">The sequence shown here is derived from an EMBL/GenBank/DDBJ whole genome shotgun (WGS) entry which is preliminary data.</text>
</comment>
<protein>
    <submittedName>
        <fullName evidence="2">Uncharacterized protein</fullName>
    </submittedName>
</protein>
<dbReference type="AlphaFoldDB" id="A0A1F8BM29"/>
<dbReference type="Proteomes" id="UP000176725">
    <property type="component" value="Unassembled WGS sequence"/>
</dbReference>
<gene>
    <name evidence="2" type="ORF">A2893_00820</name>
</gene>
<evidence type="ECO:0000313" key="2">
    <source>
        <dbReference type="EMBL" id="OGM64395.1"/>
    </source>
</evidence>
<evidence type="ECO:0000313" key="3">
    <source>
        <dbReference type="Proteomes" id="UP000176725"/>
    </source>
</evidence>
<dbReference type="EMBL" id="MGHH01000010">
    <property type="protein sequence ID" value="OGM64395.1"/>
    <property type="molecule type" value="Genomic_DNA"/>
</dbReference>
<evidence type="ECO:0000256" key="1">
    <source>
        <dbReference type="SAM" id="Phobius"/>
    </source>
</evidence>
<accession>A0A1F8BM29</accession>
<keyword evidence="1" id="KW-0472">Membrane</keyword>
<keyword evidence="1" id="KW-1133">Transmembrane helix</keyword>
<feature type="transmembrane region" description="Helical" evidence="1">
    <location>
        <begin position="46"/>
        <end position="66"/>
    </location>
</feature>
<sequence length="112" mass="12309">MIDNKVHFEEKGQNAEGIIRLVLKGLLPVVLVFSGLALLYLNLSGWSIILGLPMLVIGSVFIIYTYDDIFQKRIEPIRGALTNCIVCGKPTPIIAGVDKGKTVCHKCQELGR</sequence>
<feature type="transmembrane region" description="Helical" evidence="1">
    <location>
        <begin position="21"/>
        <end position="40"/>
    </location>
</feature>
<reference evidence="2 3" key="1">
    <citation type="journal article" date="2016" name="Nat. Commun.">
        <title>Thousands of microbial genomes shed light on interconnected biogeochemical processes in an aquifer system.</title>
        <authorList>
            <person name="Anantharaman K."/>
            <person name="Brown C.T."/>
            <person name="Hug L.A."/>
            <person name="Sharon I."/>
            <person name="Castelle C.J."/>
            <person name="Probst A.J."/>
            <person name="Thomas B.C."/>
            <person name="Singh A."/>
            <person name="Wilkins M.J."/>
            <person name="Karaoz U."/>
            <person name="Brodie E.L."/>
            <person name="Williams K.H."/>
            <person name="Hubbard S.S."/>
            <person name="Banfield J.F."/>
        </authorList>
    </citation>
    <scope>NUCLEOTIDE SEQUENCE [LARGE SCALE GENOMIC DNA]</scope>
</reference>
<proteinExistence type="predicted"/>
<name>A0A1F8BM29_9BACT</name>
<organism evidence="2 3">
    <name type="scientific">Candidatus Woesebacteria bacterium RIFCSPLOWO2_01_FULL_39_25</name>
    <dbReference type="NCBI Taxonomy" id="1802521"/>
    <lineage>
        <taxon>Bacteria</taxon>
        <taxon>Candidatus Woeseibacteriota</taxon>
    </lineage>
</organism>
<keyword evidence="1" id="KW-0812">Transmembrane</keyword>